<dbReference type="Proteomes" id="UP000007590">
    <property type="component" value="Chromosome"/>
</dbReference>
<dbReference type="OrthoDB" id="1439134at2"/>
<dbReference type="STRING" id="929556.Solca_2468"/>
<protein>
    <recommendedName>
        <fullName evidence="3">DUF4279 domain-containing protein</fullName>
    </recommendedName>
</protein>
<accession>H8KRI3</accession>
<gene>
    <name evidence="1" type="ordered locus">Solca_2468</name>
</gene>
<keyword evidence="2" id="KW-1185">Reference proteome</keyword>
<evidence type="ECO:0000313" key="1">
    <source>
        <dbReference type="EMBL" id="AFD07508.1"/>
    </source>
</evidence>
<evidence type="ECO:0008006" key="3">
    <source>
        <dbReference type="Google" id="ProtNLM"/>
    </source>
</evidence>
<dbReference type="HOGENOM" id="CLU_134602_1_0_10"/>
<sequence length="148" mass="17283">MKKNKIILSFSLLDFNDITPEEITQLLNVNPTKICVKGQRRNPKNPESPLIKQNGWMIDSPLGQYASFEDQMNSLLDIIESKIDIFRALCKMYYCEFSCAIFMYLGNEESTPWVHLDSRYNELIKELNIEFDLDLYVFPNEEVSNSNL</sequence>
<dbReference type="EMBL" id="CP003349">
    <property type="protein sequence ID" value="AFD07508.1"/>
    <property type="molecule type" value="Genomic_DNA"/>
</dbReference>
<organism evidence="1 2">
    <name type="scientific">Solitalea canadensis (strain ATCC 29591 / DSM 3403 / JCM 21819 / LMG 8368 / NBRC 15130 / NCIMB 12057 / USAM 9D)</name>
    <name type="common">Flexibacter canadensis</name>
    <dbReference type="NCBI Taxonomy" id="929556"/>
    <lineage>
        <taxon>Bacteria</taxon>
        <taxon>Pseudomonadati</taxon>
        <taxon>Bacteroidota</taxon>
        <taxon>Sphingobacteriia</taxon>
        <taxon>Sphingobacteriales</taxon>
        <taxon>Sphingobacteriaceae</taxon>
        <taxon>Solitalea</taxon>
    </lineage>
</organism>
<name>H8KRI3_SOLCM</name>
<dbReference type="Pfam" id="PF14106">
    <property type="entry name" value="DUF4279"/>
    <property type="match status" value="1"/>
</dbReference>
<dbReference type="KEGG" id="scn:Solca_2468"/>
<dbReference type="AlphaFoldDB" id="H8KRI3"/>
<proteinExistence type="predicted"/>
<evidence type="ECO:0000313" key="2">
    <source>
        <dbReference type="Proteomes" id="UP000007590"/>
    </source>
</evidence>
<dbReference type="RefSeq" id="WP_014680735.1">
    <property type="nucleotide sequence ID" value="NC_017770.1"/>
</dbReference>
<reference evidence="1" key="1">
    <citation type="submission" date="2012-02" db="EMBL/GenBank/DDBJ databases">
        <title>The complete genome of Solitalea canadensis DSM 3403.</title>
        <authorList>
            <consortium name="US DOE Joint Genome Institute (JGI-PGF)"/>
            <person name="Lucas S."/>
            <person name="Copeland A."/>
            <person name="Lapidus A."/>
            <person name="Glavina del Rio T."/>
            <person name="Dalin E."/>
            <person name="Tice H."/>
            <person name="Bruce D."/>
            <person name="Goodwin L."/>
            <person name="Pitluck S."/>
            <person name="Peters L."/>
            <person name="Ovchinnikova G."/>
            <person name="Lu M."/>
            <person name="Kyrpides N."/>
            <person name="Mavromatis K."/>
            <person name="Ivanova N."/>
            <person name="Brettin T."/>
            <person name="Detter J.C."/>
            <person name="Han C."/>
            <person name="Larimer F."/>
            <person name="Land M."/>
            <person name="Hauser L."/>
            <person name="Markowitz V."/>
            <person name="Cheng J.-F."/>
            <person name="Hugenholtz P."/>
            <person name="Woyke T."/>
            <person name="Wu D."/>
            <person name="Spring S."/>
            <person name="Schroeder M."/>
            <person name="Kopitz M."/>
            <person name="Brambilla E."/>
            <person name="Klenk H.-P."/>
            <person name="Eisen J.A."/>
        </authorList>
    </citation>
    <scope>NUCLEOTIDE SEQUENCE</scope>
    <source>
        <strain evidence="1">DSM 3403</strain>
    </source>
</reference>
<dbReference type="InterPro" id="IPR025459">
    <property type="entry name" value="DUF4279"/>
</dbReference>